<evidence type="ECO:0000256" key="10">
    <source>
        <dbReference type="SAM" id="Phobius"/>
    </source>
</evidence>
<feature type="transmembrane region" description="Helical" evidence="10">
    <location>
        <begin position="65"/>
        <end position="84"/>
    </location>
</feature>
<dbReference type="PANTHER" id="PTHR24249">
    <property type="entry name" value="HISTAMINE RECEPTOR-RELATED G-PROTEIN COUPLED RECEPTOR"/>
    <property type="match status" value="1"/>
</dbReference>
<comment type="subcellular location">
    <subcellularLocation>
        <location evidence="1">Cell membrane</location>
        <topology evidence="1">Multi-pass membrane protein</topology>
    </subcellularLocation>
</comment>
<protein>
    <recommendedName>
        <fullName evidence="11">G-protein coupled receptors family 1 profile domain-containing protein</fullName>
    </recommendedName>
</protein>
<dbReference type="AlphaFoldDB" id="A0AAY4B7V3"/>
<evidence type="ECO:0000256" key="8">
    <source>
        <dbReference type="ARBA" id="ARBA00023224"/>
    </source>
</evidence>
<proteinExistence type="inferred from homology"/>
<dbReference type="Ensembl" id="ENSDCDT00010018092.1">
    <property type="protein sequence ID" value="ENSDCDP00010017064.1"/>
    <property type="gene ID" value="ENSDCDG00010007827.1"/>
</dbReference>
<organism evidence="12 13">
    <name type="scientific">Denticeps clupeoides</name>
    <name type="common">denticle herring</name>
    <dbReference type="NCBI Taxonomy" id="299321"/>
    <lineage>
        <taxon>Eukaryota</taxon>
        <taxon>Metazoa</taxon>
        <taxon>Chordata</taxon>
        <taxon>Craniata</taxon>
        <taxon>Vertebrata</taxon>
        <taxon>Euteleostomi</taxon>
        <taxon>Actinopterygii</taxon>
        <taxon>Neopterygii</taxon>
        <taxon>Teleostei</taxon>
        <taxon>Clupei</taxon>
        <taxon>Clupeiformes</taxon>
        <taxon>Denticipitoidei</taxon>
        <taxon>Denticipitidae</taxon>
        <taxon>Denticeps</taxon>
    </lineage>
</organism>
<dbReference type="GeneTree" id="ENSGT01050000244823"/>
<feature type="domain" description="G-protein coupled receptors family 1 profile" evidence="11">
    <location>
        <begin position="45"/>
        <end position="297"/>
    </location>
</feature>
<accession>A0AAY4B7V3</accession>
<evidence type="ECO:0000259" key="11">
    <source>
        <dbReference type="PROSITE" id="PS50262"/>
    </source>
</evidence>
<evidence type="ECO:0000256" key="2">
    <source>
        <dbReference type="ARBA" id="ARBA00022475"/>
    </source>
</evidence>
<evidence type="ECO:0000313" key="13">
    <source>
        <dbReference type="Proteomes" id="UP000694580"/>
    </source>
</evidence>
<gene>
    <name evidence="12" type="primary">TAAR1</name>
</gene>
<dbReference type="PROSITE" id="PS00237">
    <property type="entry name" value="G_PROTEIN_RECEP_F1_1"/>
    <property type="match status" value="1"/>
</dbReference>
<dbReference type="PROSITE" id="PS50262">
    <property type="entry name" value="G_PROTEIN_RECEP_F1_2"/>
    <property type="match status" value="1"/>
</dbReference>
<dbReference type="InterPro" id="IPR000276">
    <property type="entry name" value="GPCR_Rhodpsn"/>
</dbReference>
<evidence type="ECO:0000313" key="12">
    <source>
        <dbReference type="Ensembl" id="ENSDCDP00010017064.1"/>
    </source>
</evidence>
<reference evidence="12" key="2">
    <citation type="submission" date="2025-08" db="UniProtKB">
        <authorList>
            <consortium name="Ensembl"/>
        </authorList>
    </citation>
    <scope>IDENTIFICATION</scope>
</reference>
<dbReference type="SUPFAM" id="SSF81321">
    <property type="entry name" value="Family A G protein-coupled receptor-like"/>
    <property type="match status" value="1"/>
</dbReference>
<evidence type="ECO:0000256" key="9">
    <source>
        <dbReference type="RuleBase" id="RU000688"/>
    </source>
</evidence>
<evidence type="ECO:0000256" key="5">
    <source>
        <dbReference type="ARBA" id="ARBA00023040"/>
    </source>
</evidence>
<dbReference type="Proteomes" id="UP000694580">
    <property type="component" value="Chromosome 6"/>
</dbReference>
<evidence type="ECO:0000256" key="4">
    <source>
        <dbReference type="ARBA" id="ARBA00022989"/>
    </source>
</evidence>
<dbReference type="GO" id="GO:0005886">
    <property type="term" value="C:plasma membrane"/>
    <property type="evidence" value="ECO:0007669"/>
    <property type="project" value="UniProtKB-SubCell"/>
</dbReference>
<evidence type="ECO:0000256" key="7">
    <source>
        <dbReference type="ARBA" id="ARBA00023170"/>
    </source>
</evidence>
<evidence type="ECO:0000256" key="1">
    <source>
        <dbReference type="ARBA" id="ARBA00004651"/>
    </source>
</evidence>
<feature type="transmembrane region" description="Helical" evidence="10">
    <location>
        <begin position="145"/>
        <end position="165"/>
    </location>
</feature>
<dbReference type="PANTHER" id="PTHR24249:SF381">
    <property type="entry name" value="TRACE AMINE ASSOCIATED RECEPTOR 19P-RELATED"/>
    <property type="match status" value="1"/>
</dbReference>
<keyword evidence="3 9" id="KW-0812">Transmembrane</keyword>
<dbReference type="InterPro" id="IPR050569">
    <property type="entry name" value="TAAR"/>
</dbReference>
<keyword evidence="13" id="KW-1185">Reference proteome</keyword>
<sequence length="318" mass="36306">MNETQSVYYCFPMQNSSCTKHVRSIAEYFFLYIVIIALSIGSVFLNLVVIISISCIKHLQTQTNLLVLSLAVADLLVGAVVIPVEGYSAVETCWYFGVQFCFLFTVMNYTIISSSLGHVLFISVDRFFAVSYPLVYSQKVTAGRTMFCIFITWSSSLLYNLLLVYTNMNATLAKHVNMCHGLCLIEYSHEWDFIDVIISLALPCCVMITLNLKILKVATYQAKMISTTTAAFRSENQVAIPKKSETKAVKSLGTVVTVYMSCWIPYYLSYFLNHTSVFYLAFTWILYSNSFFNPLIYSIFYSWFKESLKKLFTFKIIT</sequence>
<evidence type="ECO:0000256" key="3">
    <source>
        <dbReference type="ARBA" id="ARBA00022692"/>
    </source>
</evidence>
<feature type="transmembrane region" description="Helical" evidence="10">
    <location>
        <begin position="278"/>
        <end position="304"/>
    </location>
</feature>
<keyword evidence="7 9" id="KW-0675">Receptor</keyword>
<reference evidence="12 13" key="1">
    <citation type="submission" date="2020-06" db="EMBL/GenBank/DDBJ databases">
        <authorList>
            <consortium name="Wellcome Sanger Institute Data Sharing"/>
        </authorList>
    </citation>
    <scope>NUCLEOTIDE SEQUENCE [LARGE SCALE GENOMIC DNA]</scope>
</reference>
<dbReference type="Pfam" id="PF00001">
    <property type="entry name" value="7tm_1"/>
    <property type="match status" value="1"/>
</dbReference>
<keyword evidence="4 10" id="KW-1133">Transmembrane helix</keyword>
<dbReference type="InterPro" id="IPR017452">
    <property type="entry name" value="GPCR_Rhodpsn_7TM"/>
</dbReference>
<feature type="transmembrane region" description="Helical" evidence="10">
    <location>
        <begin position="252"/>
        <end position="272"/>
    </location>
</feature>
<dbReference type="Gene3D" id="1.20.1070.10">
    <property type="entry name" value="Rhodopsin 7-helix transmembrane proteins"/>
    <property type="match status" value="1"/>
</dbReference>
<evidence type="ECO:0000256" key="6">
    <source>
        <dbReference type="ARBA" id="ARBA00023136"/>
    </source>
</evidence>
<dbReference type="PRINTS" id="PR00237">
    <property type="entry name" value="GPCRRHODOPSN"/>
</dbReference>
<feature type="transmembrane region" description="Helical" evidence="10">
    <location>
        <begin position="29"/>
        <end position="53"/>
    </location>
</feature>
<keyword evidence="5 9" id="KW-0297">G-protein coupled receptor</keyword>
<dbReference type="GO" id="GO:0001594">
    <property type="term" value="F:trace-amine receptor activity"/>
    <property type="evidence" value="ECO:0007669"/>
    <property type="project" value="TreeGrafter"/>
</dbReference>
<keyword evidence="2" id="KW-1003">Cell membrane</keyword>
<comment type="similarity">
    <text evidence="9">Belongs to the G-protein coupled receptor 1 family.</text>
</comment>
<keyword evidence="6 10" id="KW-0472">Membrane</keyword>
<keyword evidence="8 9" id="KW-0807">Transducer</keyword>
<name>A0AAY4B7V3_9TELE</name>
<reference evidence="12" key="3">
    <citation type="submission" date="2025-09" db="UniProtKB">
        <authorList>
            <consortium name="Ensembl"/>
        </authorList>
    </citation>
    <scope>IDENTIFICATION</scope>
</reference>
<feature type="transmembrane region" description="Helical" evidence="10">
    <location>
        <begin position="96"/>
        <end position="124"/>
    </location>
</feature>